<sequence length="873" mass="94878">MTLRQLDGEAKAHESSISGKEVSAFVGKLIPLAVTRGGVDGLFISTSPFTPDGADYLRSLTPEILTATKMTIRTLVGQEIIDFLFKNGACASESAIRAKVRLDTRLEPLDSWYVIGEHGDVIVASCGPSAASAPTNFLAYSTAGERTDLSESDVARLRLQVSDLQNLVYFRVGESTGETVERASLPSVLAGAGWFDYKFPSPPECFIGRTDPLDEIVGYLNRVREEGITARTIQVLSRSGVGKSSLLLKVAASKGAIASVTVDGRNLLTPSDLRLVVSSLVKSLNDACESSLNPPVRQEDISGKLGEVGSLIKGRNEVATIQIDQFEALLSRPSVFQGVLDLVVETTERTLPIVWIMARKNDLAATYDEGAAIDLARLNELSYSIELDDFSVDEEKALLSRLSTELETKLSPQLTEAILTFSAGFPWLLKRVCAHILGMAKSGTDVSQLARGGLRAEDLFDEDLAGLDEADKALLRVFAANLPNTAAELSRRLEGEVSFQRLTDKLNDFLGRKLLRLAGDVYDTYNDVFKSYLLTNRIPFQARYVFRVTPGAALGLLTTISDEGPLDAATFAKRIGGNPTAVYNKLRELRLLGFIDPQPGRVALSAEATAAIDSEQIGDFLRKALRANALVSRVLDLVASEEKVDLGAVTTLLQRELPHIRVNSTTWAQYSSILVNWLRYAGIIDVEGDLIRQRESASDEMLLRREFNLGNFTPGTFVPSTRPPKVRELVEFLRNGTMNRSEVRSNFGSKYAAAVVRDARALSLVEDDGDVVRLTAQGRALVANGAEITDRDIAVLCLSKQNVAALIDAASAGALSKNDQREVLSRFGSANWSEQTWGWRVGIITSWVVATGQAKGGRIGLRSATSVRERGQS</sequence>
<dbReference type="InterPro" id="IPR027417">
    <property type="entry name" value="P-loop_NTPase"/>
</dbReference>
<reference evidence="2" key="1">
    <citation type="submission" date="2016-10" db="EMBL/GenBank/DDBJ databases">
        <authorList>
            <person name="Varghese N."/>
            <person name="Submissions S."/>
        </authorList>
    </citation>
    <scope>NUCLEOTIDE SEQUENCE [LARGE SCALE GENOMIC DNA]</scope>
    <source>
        <strain evidence="2">CGMCC 4.3506</strain>
    </source>
</reference>
<organism evidence="1 2">
    <name type="scientific">Lentzea fradiae</name>
    <dbReference type="NCBI Taxonomy" id="200378"/>
    <lineage>
        <taxon>Bacteria</taxon>
        <taxon>Bacillati</taxon>
        <taxon>Actinomycetota</taxon>
        <taxon>Actinomycetes</taxon>
        <taxon>Pseudonocardiales</taxon>
        <taxon>Pseudonocardiaceae</taxon>
        <taxon>Lentzea</taxon>
    </lineage>
</organism>
<gene>
    <name evidence="1" type="ORF">SAMN05216553_12139</name>
</gene>
<evidence type="ECO:0000313" key="1">
    <source>
        <dbReference type="EMBL" id="SDH41115.1"/>
    </source>
</evidence>
<proteinExistence type="predicted"/>
<dbReference type="EMBL" id="FNCC01000021">
    <property type="protein sequence ID" value="SDH41115.1"/>
    <property type="molecule type" value="Genomic_DNA"/>
</dbReference>
<keyword evidence="2" id="KW-1185">Reference proteome</keyword>
<dbReference type="SUPFAM" id="SSF52540">
    <property type="entry name" value="P-loop containing nucleoside triphosphate hydrolases"/>
    <property type="match status" value="1"/>
</dbReference>
<evidence type="ECO:0000313" key="2">
    <source>
        <dbReference type="Proteomes" id="UP000199623"/>
    </source>
</evidence>
<protein>
    <submittedName>
        <fullName evidence="1">Uncharacterized protein</fullName>
    </submittedName>
</protein>
<accession>A0A1G8C6T0</accession>
<dbReference type="Proteomes" id="UP000199623">
    <property type="component" value="Unassembled WGS sequence"/>
</dbReference>
<name>A0A1G8C6T0_9PSEU</name>
<dbReference type="AlphaFoldDB" id="A0A1G8C6T0"/>